<dbReference type="InterPro" id="IPR038081">
    <property type="entry name" value="CalX-like_sf"/>
</dbReference>
<feature type="chain" id="PRO_5004080961" description="Lipoprotein" evidence="1">
    <location>
        <begin position="26"/>
        <end position="912"/>
    </location>
</feature>
<keyword evidence="1" id="KW-0732">Signal</keyword>
<dbReference type="PROSITE" id="PS51257">
    <property type="entry name" value="PROKAR_LIPOPROTEIN"/>
    <property type="match status" value="1"/>
</dbReference>
<dbReference type="AlphaFoldDB" id="M7CUB0"/>
<dbReference type="OrthoDB" id="6339802at2"/>
<accession>M7CUB0</accession>
<sequence>MRADSCLSHTVSTFRLLGLVLLALAAAGCKTEKNPDQPTLLGEPPTTAYLGVKYYYNWGAYGGEDILDYTLTNAPSWLALEDTSNKARQGIIMAGVPGLTGGGRGDADLGNARNINLVTTDGGMSGVQPFDIEVKYNALALETATFTEGSASEEPADTRLSHCAAPDLSQAGAHEFKINTYNDDGSVSGEKTVKFPTKPVYVKLTLDKPSVTRVQVAFELGSEYDPNKCDPSYQGPTPHQRCDFSAANASDAIVGKDIVGRGSDSPSPVDVNGDPLDYLSYEKDDDGFLTRGVVTLEPGIQECYIRLEVVDDSFAELSEAARLTLTEVRSGLAGLGENNDGVRTNLAIDDNEPVVSLMTKAGGARDTINVGTSREYVAKLTGVHDEKIHARLTHSEDSTARLGSEFEIEQVQNGVWVSDPELVFPKDVNQLLFRVTVPPNGGTYSNPDLPDRFVELAVDEQYQAGRENFARPESDSLLRISLNELTAPLPLGTDTSFVPTDIAMGHNGRLFVAGYDTQDSNRVKVRIYDQKGNPLQDVGVTPAVDSITTTAITDAPPVISTVRREVSEGNVKVSRYEFVVAYGASGPIDGTTEQGGEDVITSVFWFDEASNGGEYVPKWTARTGTSGNDRVRGAGINGDSGYVILSGETNGVWPDERSAGGYDSFLQRIDTVVDGGNDVPKVAWTRQVGSVSNDSVAGSAVAGITPLTFGSAIGSVGGAPVIGGEDAFFYSAGSTSTAPVVQQVGTDGDEAVTDGLLLGSTLWLLGNSDGRYFTKTDAADVTTLGREILNSQAGFLLSYNTSGDFQDARTINDPGDIANETFKSLIEFDGDLVAGGRTDSGAQAILSRVSLADPDADPPEFQNSWLYPFNFNDSDFPALANYRDDEIVALARLGATWSVVLYSPEGVLLTSP</sequence>
<dbReference type="SUPFAM" id="SSF141072">
    <property type="entry name" value="CalX-like"/>
    <property type="match status" value="1"/>
</dbReference>
<proteinExistence type="predicted"/>
<evidence type="ECO:0008006" key="4">
    <source>
        <dbReference type="Google" id="ProtNLM"/>
    </source>
</evidence>
<name>M7CUB0_9GAMM</name>
<dbReference type="PATRIC" id="fig|1288826.3.peg.1018"/>
<dbReference type="eggNOG" id="COG1520">
    <property type="taxonomic scope" value="Bacteria"/>
</dbReference>
<gene>
    <name evidence="2" type="ORF">MSNKSG1_05221</name>
</gene>
<organism evidence="2 3">
    <name type="scientific">Marinobacter santoriniensis NKSG1</name>
    <dbReference type="NCBI Taxonomy" id="1288826"/>
    <lineage>
        <taxon>Bacteria</taxon>
        <taxon>Pseudomonadati</taxon>
        <taxon>Pseudomonadota</taxon>
        <taxon>Gammaproteobacteria</taxon>
        <taxon>Pseudomonadales</taxon>
        <taxon>Marinobacteraceae</taxon>
        <taxon>Marinobacter</taxon>
    </lineage>
</organism>
<protein>
    <recommendedName>
        <fullName evidence="4">Lipoprotein</fullName>
    </recommendedName>
</protein>
<dbReference type="Proteomes" id="UP000011960">
    <property type="component" value="Unassembled WGS sequence"/>
</dbReference>
<reference evidence="2 3" key="1">
    <citation type="journal article" date="2013" name="Genome Announc.">
        <title>Genome Sequence of Hydrothermal Arsenic-Respiring Bacterium Marinobacter santoriniensis NKSG1T.</title>
        <authorList>
            <person name="Handley K.M."/>
            <person name="Upton M."/>
            <person name="Beatson S.A."/>
            <person name="Hery M."/>
            <person name="Lloyd J.R."/>
        </authorList>
    </citation>
    <scope>NUCLEOTIDE SEQUENCE [LARGE SCALE GENOMIC DNA]</scope>
    <source>
        <strain evidence="2 3">NKSG1</strain>
    </source>
</reference>
<keyword evidence="3" id="KW-1185">Reference proteome</keyword>
<feature type="signal peptide" evidence="1">
    <location>
        <begin position="1"/>
        <end position="25"/>
    </location>
</feature>
<evidence type="ECO:0000256" key="1">
    <source>
        <dbReference type="SAM" id="SignalP"/>
    </source>
</evidence>
<comment type="caution">
    <text evidence="2">The sequence shown here is derived from an EMBL/GenBank/DDBJ whole genome shotgun (WGS) entry which is preliminary data.</text>
</comment>
<dbReference type="RefSeq" id="WP_008938199.1">
    <property type="nucleotide sequence ID" value="NZ_APAT01000013.1"/>
</dbReference>
<evidence type="ECO:0000313" key="2">
    <source>
        <dbReference type="EMBL" id="EMP56709.1"/>
    </source>
</evidence>
<dbReference type="EMBL" id="APAT01000013">
    <property type="protein sequence ID" value="EMP56709.1"/>
    <property type="molecule type" value="Genomic_DNA"/>
</dbReference>
<dbReference type="STRING" id="1288826.MSNKSG1_05221"/>
<evidence type="ECO:0000313" key="3">
    <source>
        <dbReference type="Proteomes" id="UP000011960"/>
    </source>
</evidence>